<organism evidence="8 9">
    <name type="scientific">Corynebacterium kutscheri</name>
    <dbReference type="NCBI Taxonomy" id="35755"/>
    <lineage>
        <taxon>Bacteria</taxon>
        <taxon>Bacillati</taxon>
        <taxon>Actinomycetota</taxon>
        <taxon>Actinomycetes</taxon>
        <taxon>Mycobacteriales</taxon>
        <taxon>Corynebacteriaceae</taxon>
        <taxon>Corynebacterium</taxon>
    </lineage>
</organism>
<proteinExistence type="inferred from homology"/>
<dbReference type="HOGENOM" id="CLU_025810_3_2_11"/>
<feature type="binding site" evidence="6">
    <location>
        <position position="96"/>
    </location>
    <ligand>
        <name>Zn(2+)</name>
        <dbReference type="ChEBI" id="CHEBI:29105"/>
        <note>catalytic</note>
    </ligand>
</feature>
<keyword evidence="2 6" id="KW-0479">Metal-binding</keyword>
<evidence type="ECO:0000256" key="4">
    <source>
        <dbReference type="ARBA" id="ARBA00022833"/>
    </source>
</evidence>
<comment type="function">
    <text evidence="6">Catalyzes the deamination of adenosine to inosine at the wobble position 34 of tRNA(Arg2).</text>
</comment>
<dbReference type="EMBL" id="CP011312">
    <property type="protein sequence ID" value="AKE40356.1"/>
    <property type="molecule type" value="Genomic_DNA"/>
</dbReference>
<keyword evidence="9" id="KW-1185">Reference proteome</keyword>
<comment type="catalytic activity">
    <reaction evidence="5 6">
        <text>adenosine(34) in tRNA + H2O + H(+) = inosine(34) in tRNA + NH4(+)</text>
        <dbReference type="Rhea" id="RHEA:43168"/>
        <dbReference type="Rhea" id="RHEA-COMP:10373"/>
        <dbReference type="Rhea" id="RHEA-COMP:10374"/>
        <dbReference type="ChEBI" id="CHEBI:15377"/>
        <dbReference type="ChEBI" id="CHEBI:15378"/>
        <dbReference type="ChEBI" id="CHEBI:28938"/>
        <dbReference type="ChEBI" id="CHEBI:74411"/>
        <dbReference type="ChEBI" id="CHEBI:82852"/>
        <dbReference type="EC" id="3.5.4.33"/>
    </reaction>
</comment>
<dbReference type="InterPro" id="IPR028883">
    <property type="entry name" value="tRNA_aden_deaminase"/>
</dbReference>
<evidence type="ECO:0000313" key="8">
    <source>
        <dbReference type="EMBL" id="AKE40356.1"/>
    </source>
</evidence>
<dbReference type="GO" id="GO:0002100">
    <property type="term" value="P:tRNA wobble adenosine to inosine editing"/>
    <property type="evidence" value="ECO:0007669"/>
    <property type="project" value="UniProtKB-UniRule"/>
</dbReference>
<feature type="domain" description="CMP/dCMP-type deaminase" evidence="7">
    <location>
        <begin position="14"/>
        <end position="126"/>
    </location>
</feature>
<reference evidence="8 9" key="1">
    <citation type="journal article" date="2015" name="Genome Announc.">
        <title>Complete Genome Sequence of Corynebacterium kutscheri DSM 20755, a Corynebacterial Type Strain with Remarkably Low G+C Content of Chromosomal DNA.</title>
        <authorList>
            <person name="Ruckert C."/>
            <person name="Albersmeier A."/>
            <person name="Winkler A."/>
            <person name="Tauch A."/>
        </authorList>
    </citation>
    <scope>NUCLEOTIDE SEQUENCE [LARGE SCALE GENOMIC DNA]</scope>
    <source>
        <strain evidence="8 9">DSM 20755</strain>
    </source>
</reference>
<dbReference type="SUPFAM" id="SSF53927">
    <property type="entry name" value="Cytidine deaminase-like"/>
    <property type="match status" value="1"/>
</dbReference>
<protein>
    <recommendedName>
        <fullName evidence="6">tRNA-specific adenosine deaminase</fullName>
        <ecNumber evidence="6">3.5.4.33</ecNumber>
    </recommendedName>
</protein>
<accession>A0A0F6TC13</accession>
<feature type="active site" description="Proton donor" evidence="6">
    <location>
        <position position="67"/>
    </location>
</feature>
<dbReference type="PANTHER" id="PTHR11079">
    <property type="entry name" value="CYTOSINE DEAMINASE FAMILY MEMBER"/>
    <property type="match status" value="1"/>
</dbReference>
<dbReference type="EC" id="3.5.4.33" evidence="6"/>
<name>A0A0F6TC13_9CORY</name>
<dbReference type="KEGG" id="cku:UL82_00595"/>
<dbReference type="OrthoDB" id="9802676at2"/>
<dbReference type="InterPro" id="IPR016193">
    <property type="entry name" value="Cytidine_deaminase-like"/>
</dbReference>
<feature type="binding site" evidence="6">
    <location>
        <position position="65"/>
    </location>
    <ligand>
        <name>Zn(2+)</name>
        <dbReference type="ChEBI" id="CHEBI:29105"/>
        <note>catalytic</note>
    </ligand>
</feature>
<evidence type="ECO:0000256" key="1">
    <source>
        <dbReference type="ARBA" id="ARBA00022694"/>
    </source>
</evidence>
<dbReference type="Pfam" id="PF00383">
    <property type="entry name" value="dCMP_cyt_deam_1"/>
    <property type="match status" value="1"/>
</dbReference>
<keyword evidence="4 6" id="KW-0862">Zinc</keyword>
<keyword evidence="1 6" id="KW-0819">tRNA processing</keyword>
<sequence>MSLSKHLPQALGEYRAEQRMRIALEQAHFTPPGDIPVGAVIFSPSGEIIGRGVNRREADQDPLGHAEIMAIRQAAPRLGDSWRLSDCELVVTLEPCTMCAGAAVGARMGSIIFGAYEPKTGACGSLFDVVRDQSLLHRPQVRAGVLEDECSRLLSDFFTSLRNCEHAYELGK</sequence>
<dbReference type="RefSeq" id="WP_046438378.1">
    <property type="nucleotide sequence ID" value="NZ_CP011312.1"/>
</dbReference>
<feature type="binding site" evidence="6">
    <location>
        <position position="99"/>
    </location>
    <ligand>
        <name>Zn(2+)</name>
        <dbReference type="ChEBI" id="CHEBI:29105"/>
        <note>catalytic</note>
    </ligand>
</feature>
<evidence type="ECO:0000256" key="3">
    <source>
        <dbReference type="ARBA" id="ARBA00022801"/>
    </source>
</evidence>
<dbReference type="Gene3D" id="3.40.140.10">
    <property type="entry name" value="Cytidine Deaminase, domain 2"/>
    <property type="match status" value="1"/>
</dbReference>
<evidence type="ECO:0000313" key="9">
    <source>
        <dbReference type="Proteomes" id="UP000033457"/>
    </source>
</evidence>
<dbReference type="InterPro" id="IPR002125">
    <property type="entry name" value="CMP_dCMP_dom"/>
</dbReference>
<dbReference type="PANTHER" id="PTHR11079:SF202">
    <property type="entry name" value="TRNA-SPECIFIC ADENOSINE DEAMINASE"/>
    <property type="match status" value="1"/>
</dbReference>
<evidence type="ECO:0000259" key="7">
    <source>
        <dbReference type="PROSITE" id="PS51747"/>
    </source>
</evidence>
<keyword evidence="3 6" id="KW-0378">Hydrolase</keyword>
<dbReference type="PROSITE" id="PS51747">
    <property type="entry name" value="CYT_DCMP_DEAMINASES_2"/>
    <property type="match status" value="1"/>
</dbReference>
<gene>
    <name evidence="6" type="primary">tadA</name>
    <name evidence="8" type="ORF">UL82_00595</name>
</gene>
<dbReference type="STRING" id="35755.UL82_00595"/>
<dbReference type="Proteomes" id="UP000033457">
    <property type="component" value="Chromosome"/>
</dbReference>
<dbReference type="GO" id="GO:0008270">
    <property type="term" value="F:zinc ion binding"/>
    <property type="evidence" value="ECO:0007669"/>
    <property type="project" value="UniProtKB-UniRule"/>
</dbReference>
<evidence type="ECO:0000256" key="2">
    <source>
        <dbReference type="ARBA" id="ARBA00022723"/>
    </source>
</evidence>
<dbReference type="HAMAP" id="MF_00972">
    <property type="entry name" value="tRNA_aden_deaminase"/>
    <property type="match status" value="1"/>
</dbReference>
<evidence type="ECO:0000256" key="5">
    <source>
        <dbReference type="ARBA" id="ARBA00048045"/>
    </source>
</evidence>
<dbReference type="CDD" id="cd01285">
    <property type="entry name" value="nucleoside_deaminase"/>
    <property type="match status" value="1"/>
</dbReference>
<dbReference type="GO" id="GO:0052717">
    <property type="term" value="F:tRNA-specific adenosine-34 deaminase activity"/>
    <property type="evidence" value="ECO:0007669"/>
    <property type="project" value="UniProtKB-UniRule"/>
</dbReference>
<comment type="subunit">
    <text evidence="6">Homodimer.</text>
</comment>
<comment type="similarity">
    <text evidence="6">Belongs to the cytidine and deoxycytidylate deaminase family.</text>
</comment>
<evidence type="ECO:0000256" key="6">
    <source>
        <dbReference type="HAMAP-Rule" id="MF_00972"/>
    </source>
</evidence>
<dbReference type="AlphaFoldDB" id="A0A0F6TC13"/>
<comment type="cofactor">
    <cofactor evidence="6">
        <name>Zn(2+)</name>
        <dbReference type="ChEBI" id="CHEBI:29105"/>
    </cofactor>
    <text evidence="6">Binds 1 zinc ion per subunit.</text>
</comment>